<sequence length="192" mass="20671">MVGSGTYVVLEYSKSYADVPPGNWAYEALQVLAAKHVAEGVTSDTFTPNEPVTRAEFTALLFRAFEFAPSKEAVGFLDVASDAWYKEPVGAASSIGLIQGVEQGRFAPNEPVTREQMAVLLVRAWERKVALIEPGKGNPFKDSVNIANWAADAVSKARSAGLISGKDGDRFDPKSVATRAESVQAIFNALFK</sequence>
<dbReference type="Pfam" id="PF00395">
    <property type="entry name" value="SLH"/>
    <property type="match status" value="3"/>
</dbReference>
<feature type="domain" description="SLH" evidence="1">
    <location>
        <begin position="12"/>
        <end position="71"/>
    </location>
</feature>
<keyword evidence="3" id="KW-1185">Reference proteome</keyword>
<evidence type="ECO:0000259" key="1">
    <source>
        <dbReference type="PROSITE" id="PS51272"/>
    </source>
</evidence>
<evidence type="ECO:0000313" key="3">
    <source>
        <dbReference type="Proteomes" id="UP000641588"/>
    </source>
</evidence>
<reference evidence="2" key="1">
    <citation type="submission" date="2019-10" db="EMBL/GenBank/DDBJ databases">
        <title>Description of Paenibacillus glebae sp. nov.</title>
        <authorList>
            <person name="Carlier A."/>
            <person name="Qi S."/>
        </authorList>
    </citation>
    <scope>NUCLEOTIDE SEQUENCE</scope>
    <source>
        <strain evidence="2">LMG 31456</strain>
    </source>
</reference>
<dbReference type="InterPro" id="IPR051465">
    <property type="entry name" value="Cell_Envelope_Struct_Comp"/>
</dbReference>
<dbReference type="InterPro" id="IPR001119">
    <property type="entry name" value="SLH_dom"/>
</dbReference>
<organism evidence="2 3">
    <name type="scientific">Paenibacillus foliorum</name>
    <dbReference type="NCBI Taxonomy" id="2654974"/>
    <lineage>
        <taxon>Bacteria</taxon>
        <taxon>Bacillati</taxon>
        <taxon>Bacillota</taxon>
        <taxon>Bacilli</taxon>
        <taxon>Bacillales</taxon>
        <taxon>Paenibacillaceae</taxon>
        <taxon>Paenibacillus</taxon>
    </lineage>
</organism>
<dbReference type="EMBL" id="WHOD01000095">
    <property type="protein sequence ID" value="NOU96251.1"/>
    <property type="molecule type" value="Genomic_DNA"/>
</dbReference>
<name>A0A972GSW5_9BACL</name>
<dbReference type="PROSITE" id="PS51272">
    <property type="entry name" value="SLH"/>
    <property type="match status" value="3"/>
</dbReference>
<proteinExistence type="predicted"/>
<dbReference type="PANTHER" id="PTHR43308">
    <property type="entry name" value="OUTER MEMBRANE PROTEIN ALPHA-RELATED"/>
    <property type="match status" value="1"/>
</dbReference>
<feature type="domain" description="SLH" evidence="1">
    <location>
        <begin position="137"/>
        <end position="192"/>
    </location>
</feature>
<dbReference type="AlphaFoldDB" id="A0A972GSW5"/>
<dbReference type="PANTHER" id="PTHR43308:SF5">
    <property type="entry name" value="S-LAYER PROTEIN _ PEPTIDOGLYCAN ENDO-BETA-N-ACETYLGLUCOSAMINIDASE"/>
    <property type="match status" value="1"/>
</dbReference>
<protein>
    <recommendedName>
        <fullName evidence="1">SLH domain-containing protein</fullName>
    </recommendedName>
</protein>
<comment type="caution">
    <text evidence="2">The sequence shown here is derived from an EMBL/GenBank/DDBJ whole genome shotgun (WGS) entry which is preliminary data.</text>
</comment>
<evidence type="ECO:0000313" key="2">
    <source>
        <dbReference type="EMBL" id="NOU96251.1"/>
    </source>
</evidence>
<gene>
    <name evidence="2" type="ORF">GC093_23955</name>
</gene>
<accession>A0A972GSW5</accession>
<dbReference type="Proteomes" id="UP000641588">
    <property type="component" value="Unassembled WGS sequence"/>
</dbReference>
<feature type="domain" description="SLH" evidence="1">
    <location>
        <begin position="72"/>
        <end position="135"/>
    </location>
</feature>